<evidence type="ECO:0000313" key="1">
    <source>
        <dbReference type="EMBL" id="AXB05039.1"/>
    </source>
</evidence>
<evidence type="ECO:0000313" key="2">
    <source>
        <dbReference type="Proteomes" id="UP000266778"/>
    </source>
</evidence>
<dbReference type="Proteomes" id="UP000266778">
    <property type="component" value="Chromosome"/>
</dbReference>
<dbReference type="EMBL" id="CP025706">
    <property type="protein sequence ID" value="AXB05039.1"/>
    <property type="molecule type" value="Genomic_DNA"/>
</dbReference>
<dbReference type="AlphaFoldDB" id="A0A3S7PAI1"/>
<protein>
    <submittedName>
        <fullName evidence="1">SIR2 family protein</fullName>
    </submittedName>
</protein>
<reference evidence="1" key="1">
    <citation type="journal article" date="2019" name="J Environ">
        <title>Genetic characterization and potential molecular dissemination mechanism of tet (31) gene in Aeromonas caviae from an oxytetracycline wastewater treatment system.</title>
        <authorList>
            <person name="Shi Y."/>
            <person name="Tian Z."/>
            <person name="Leclercq S.O."/>
            <person name="Zhang H."/>
            <person name="Yang M."/>
            <person name="Zhang Y."/>
        </authorList>
    </citation>
    <scope>NUCLEOTIDE SEQUENCE</scope>
    <source>
        <strain evidence="1">T25-39</strain>
    </source>
</reference>
<sequence length="380" mass="42245">MAFDTTVFEQKEFREAINKLEELLSHSKAVLLGAGASFCAGLPLTNQLTERALKSEKLSADSKQILTAIQNSFAGASPASHIEDYLSELVDWLAITTRRANRNVPANNVPIGVSEYTNDQLLQAINEIKLAIFEVINVDVDSAIHERFVQALHRPMRPGKDSQSSSIDYLVMNYDTLIEDSLALSQLRYADGLEGGVSGWWNPSAFEQNNLDARVFKLHGSINWAEHTSSSTPLRIAPHLKRSQEQAAKIMIWPASTKYRETQLDPYANLMHRARAVLNPQGGSQRVLLIAGYSFGDAHINLEIERGLKASNGNLTVVAFTSDAKPSGALRTWYEDNSINEQVLIFADKGFFHAEQKAISTNSIEWWKFENLTQILEGGI</sequence>
<dbReference type="Pfam" id="PF13289">
    <property type="entry name" value="SIR2_2"/>
    <property type="match status" value="1"/>
</dbReference>
<organism evidence="1 2">
    <name type="scientific">Aeromonas caviae</name>
    <name type="common">Aeromonas punctata</name>
    <dbReference type="NCBI Taxonomy" id="648"/>
    <lineage>
        <taxon>Bacteria</taxon>
        <taxon>Pseudomonadati</taxon>
        <taxon>Pseudomonadota</taxon>
        <taxon>Gammaproteobacteria</taxon>
        <taxon>Aeromonadales</taxon>
        <taxon>Aeromonadaceae</taxon>
        <taxon>Aeromonas</taxon>
    </lineage>
</organism>
<proteinExistence type="predicted"/>
<gene>
    <name evidence="1" type="ORF">C1C91_08525</name>
</gene>
<name>A0A3S7PAI1_AERCA</name>
<accession>A0A3S7PAI1</accession>